<evidence type="ECO:0000256" key="1">
    <source>
        <dbReference type="ARBA" id="ARBA00022475"/>
    </source>
</evidence>
<dbReference type="PANTHER" id="PTHR22550">
    <property type="entry name" value="SPORE GERMINATION PROTEIN"/>
    <property type="match status" value="1"/>
</dbReference>
<evidence type="ECO:0000256" key="4">
    <source>
        <dbReference type="ARBA" id="ARBA00023136"/>
    </source>
</evidence>
<dbReference type="SMART" id="SM00327">
    <property type="entry name" value="VWA"/>
    <property type="match status" value="1"/>
</dbReference>
<accession>A0A1P9X0L7</accession>
<name>A0A1P9X0L7_9BACT</name>
<dbReference type="PANTHER" id="PTHR22550:SF5">
    <property type="entry name" value="LEUCINE ZIPPER PROTEIN 4"/>
    <property type="match status" value="1"/>
</dbReference>
<feature type="transmembrane region" description="Helical" evidence="5">
    <location>
        <begin position="20"/>
        <end position="38"/>
    </location>
</feature>
<feature type="transmembrane region" description="Helical" evidence="5">
    <location>
        <begin position="79"/>
        <end position="97"/>
    </location>
</feature>
<dbReference type="OrthoDB" id="6206554at2"/>
<organism evidence="7 8">
    <name type="scientific">Spirosoma montaniterrae</name>
    <dbReference type="NCBI Taxonomy" id="1178516"/>
    <lineage>
        <taxon>Bacteria</taxon>
        <taxon>Pseudomonadati</taxon>
        <taxon>Bacteroidota</taxon>
        <taxon>Cytophagia</taxon>
        <taxon>Cytophagales</taxon>
        <taxon>Cytophagaceae</taxon>
        <taxon>Spirosoma</taxon>
    </lineage>
</organism>
<sequence length="360" mass="40337">MQPWYSLHWFSPPQWHAFRFANPSVLWFIPAVLLLFVLRHYIGRKNQQRLNVSLGPLAAASGRADWLQTAFSLVSKLRYLLPVAVFTGVSLLLVSLARPQLVRERRDEQSEGIDIMLAIDVSASMTETDLPPTRLAVARRVAQSFVNGRKDDRIGLVIFAGEAFSLCPLTTDYDLVKQYLGDLNDQMIRTSGTAIGDALARCINRMRNQSESSEDTATQQVDYQFAETRSKVIILLSDGDNTAGNLDPVTAARLAKAFGIRLYTIAVGRPVRSDSTATTVDEGVLKTIAGIGNGSFFRATDARRLRAVFAQINRLEKAPVRVQVYEDVQDYYRVYMYWGIAFLLFALFLKITIFGNVLED</sequence>
<keyword evidence="3 5" id="KW-1133">Transmembrane helix</keyword>
<evidence type="ECO:0000256" key="3">
    <source>
        <dbReference type="ARBA" id="ARBA00022989"/>
    </source>
</evidence>
<dbReference type="Pfam" id="PF00092">
    <property type="entry name" value="VWA"/>
    <property type="match status" value="1"/>
</dbReference>
<keyword evidence="4 5" id="KW-0472">Membrane</keyword>
<dbReference type="Gene3D" id="3.40.50.410">
    <property type="entry name" value="von Willebrand factor, type A domain"/>
    <property type="match status" value="1"/>
</dbReference>
<reference evidence="7 8" key="1">
    <citation type="submission" date="2016-01" db="EMBL/GenBank/DDBJ databases">
        <authorList>
            <person name="Oliw E.H."/>
        </authorList>
    </citation>
    <scope>NUCLEOTIDE SEQUENCE [LARGE SCALE GENOMIC DNA]</scope>
    <source>
        <strain evidence="7 8">DY10</strain>
    </source>
</reference>
<dbReference type="InterPro" id="IPR002035">
    <property type="entry name" value="VWF_A"/>
</dbReference>
<keyword evidence="8" id="KW-1185">Reference proteome</keyword>
<evidence type="ECO:0000313" key="7">
    <source>
        <dbReference type="EMBL" id="AQG81125.1"/>
    </source>
</evidence>
<proteinExistence type="predicted"/>
<evidence type="ECO:0000256" key="2">
    <source>
        <dbReference type="ARBA" id="ARBA00022692"/>
    </source>
</evidence>
<dbReference type="AlphaFoldDB" id="A0A1P9X0L7"/>
<dbReference type="PROSITE" id="PS50234">
    <property type="entry name" value="VWFA"/>
    <property type="match status" value="1"/>
</dbReference>
<dbReference type="KEGG" id="smon:AWR27_18430"/>
<feature type="domain" description="VWFA" evidence="6">
    <location>
        <begin position="114"/>
        <end position="312"/>
    </location>
</feature>
<dbReference type="InterPro" id="IPR036465">
    <property type="entry name" value="vWFA_dom_sf"/>
</dbReference>
<dbReference type="InterPro" id="IPR050768">
    <property type="entry name" value="UPF0353/GerABKA_families"/>
</dbReference>
<evidence type="ECO:0000313" key="8">
    <source>
        <dbReference type="Proteomes" id="UP000187941"/>
    </source>
</evidence>
<dbReference type="SUPFAM" id="SSF53300">
    <property type="entry name" value="vWA-like"/>
    <property type="match status" value="1"/>
</dbReference>
<gene>
    <name evidence="7" type="ORF">AWR27_18430</name>
</gene>
<dbReference type="RefSeq" id="WP_077132588.1">
    <property type="nucleotide sequence ID" value="NZ_CP014263.1"/>
</dbReference>
<protein>
    <recommendedName>
        <fullName evidence="6">VWFA domain-containing protein</fullName>
    </recommendedName>
</protein>
<keyword evidence="1" id="KW-1003">Cell membrane</keyword>
<evidence type="ECO:0000259" key="6">
    <source>
        <dbReference type="PROSITE" id="PS50234"/>
    </source>
</evidence>
<dbReference type="EMBL" id="CP014263">
    <property type="protein sequence ID" value="AQG81125.1"/>
    <property type="molecule type" value="Genomic_DNA"/>
</dbReference>
<feature type="transmembrane region" description="Helical" evidence="5">
    <location>
        <begin position="50"/>
        <end position="67"/>
    </location>
</feature>
<dbReference type="Proteomes" id="UP000187941">
    <property type="component" value="Chromosome"/>
</dbReference>
<dbReference type="STRING" id="1178516.AWR27_18430"/>
<evidence type="ECO:0000256" key="5">
    <source>
        <dbReference type="SAM" id="Phobius"/>
    </source>
</evidence>
<keyword evidence="2 5" id="KW-0812">Transmembrane</keyword>
<feature type="transmembrane region" description="Helical" evidence="5">
    <location>
        <begin position="335"/>
        <end position="358"/>
    </location>
</feature>